<evidence type="ECO:0000256" key="3">
    <source>
        <dbReference type="ARBA" id="ARBA00022842"/>
    </source>
</evidence>
<dbReference type="Proteomes" id="UP000886893">
    <property type="component" value="Unassembled WGS sequence"/>
</dbReference>
<proteinExistence type="predicted"/>
<protein>
    <submittedName>
        <fullName evidence="5">DUF402 domain-containing protein</fullName>
    </submittedName>
</protein>
<comment type="caution">
    <text evidence="5">The sequence shown here is derived from an EMBL/GenBank/DDBJ whole genome shotgun (WGS) entry which is preliminary data.</text>
</comment>
<organism evidence="5 6">
    <name type="scientific">Candidatus Caccosoma faecigallinarum</name>
    <dbReference type="NCBI Taxonomy" id="2840720"/>
    <lineage>
        <taxon>Bacteria</taxon>
        <taxon>Bacillati</taxon>
        <taxon>Bacillota</taxon>
        <taxon>Bacillota incertae sedis</taxon>
        <taxon>Candidatus Caccosoma</taxon>
    </lineage>
</organism>
<sequence>MEKKEIIIVSFKHNGKVHRTWYQTYLIENNEEYMVVGSTHSLVIESDGRKWRANEPAITIFFKKEWFNVVCMIRDEGLFYYVNLASPAFYLDGVIKYIDYDLDFKVSPDFKIKVLDEFEYKKHKKLYNYSDVLDKIIRNKFKMVKQKIVKHEFPFISEKIGDYYHIYEKIMNQEDKEDV</sequence>
<accession>A0A9D1KAG1</accession>
<name>A0A9D1KAG1_9FIRM</name>
<dbReference type="InterPro" id="IPR050212">
    <property type="entry name" value="Ntdp-like"/>
</dbReference>
<dbReference type="GO" id="GO:0046872">
    <property type="term" value="F:metal ion binding"/>
    <property type="evidence" value="ECO:0007669"/>
    <property type="project" value="UniProtKB-KW"/>
</dbReference>
<dbReference type="AlphaFoldDB" id="A0A9D1KAG1"/>
<evidence type="ECO:0000313" key="5">
    <source>
        <dbReference type="EMBL" id="HIT17185.1"/>
    </source>
</evidence>
<dbReference type="PIRSF" id="PIRSF028345">
    <property type="entry name" value="UCP028345"/>
    <property type="match status" value="1"/>
</dbReference>
<reference evidence="5" key="1">
    <citation type="submission" date="2020-10" db="EMBL/GenBank/DDBJ databases">
        <authorList>
            <person name="Gilroy R."/>
        </authorList>
    </citation>
    <scope>NUCLEOTIDE SEQUENCE</scope>
    <source>
        <strain evidence="5">14508</strain>
    </source>
</reference>
<dbReference type="Gene3D" id="2.40.380.10">
    <property type="entry name" value="FomD-like"/>
    <property type="match status" value="1"/>
</dbReference>
<dbReference type="SUPFAM" id="SSF159234">
    <property type="entry name" value="FomD-like"/>
    <property type="match status" value="1"/>
</dbReference>
<dbReference type="InterPro" id="IPR007295">
    <property type="entry name" value="DUF402"/>
</dbReference>
<dbReference type="Pfam" id="PF04167">
    <property type="entry name" value="DUF402"/>
    <property type="match status" value="1"/>
</dbReference>
<keyword evidence="3" id="KW-0460">Magnesium</keyword>
<reference evidence="5" key="2">
    <citation type="journal article" date="2021" name="PeerJ">
        <title>Extensive microbial diversity within the chicken gut microbiome revealed by metagenomics and culture.</title>
        <authorList>
            <person name="Gilroy R."/>
            <person name="Ravi A."/>
            <person name="Getino M."/>
            <person name="Pursley I."/>
            <person name="Horton D.L."/>
            <person name="Alikhan N.F."/>
            <person name="Baker D."/>
            <person name="Gharbi K."/>
            <person name="Hall N."/>
            <person name="Watson M."/>
            <person name="Adriaenssens E.M."/>
            <person name="Foster-Nyarko E."/>
            <person name="Jarju S."/>
            <person name="Secka A."/>
            <person name="Antonio M."/>
            <person name="Oren A."/>
            <person name="Chaudhuri R.R."/>
            <person name="La Ragione R."/>
            <person name="Hildebrand F."/>
            <person name="Pallen M.J."/>
        </authorList>
    </citation>
    <scope>NUCLEOTIDE SEQUENCE</scope>
    <source>
        <strain evidence="5">14508</strain>
    </source>
</reference>
<evidence type="ECO:0000256" key="2">
    <source>
        <dbReference type="ARBA" id="ARBA00022801"/>
    </source>
</evidence>
<evidence type="ECO:0000256" key="1">
    <source>
        <dbReference type="ARBA" id="ARBA00022723"/>
    </source>
</evidence>
<gene>
    <name evidence="5" type="ORF">IAD04_02245</name>
</gene>
<evidence type="ECO:0000313" key="6">
    <source>
        <dbReference type="Proteomes" id="UP000886893"/>
    </source>
</evidence>
<dbReference type="InterPro" id="IPR016882">
    <property type="entry name" value="SA1684"/>
</dbReference>
<keyword evidence="2" id="KW-0378">Hydrolase</keyword>
<feature type="domain" description="DUF402" evidence="4">
    <location>
        <begin position="14"/>
        <end position="153"/>
    </location>
</feature>
<evidence type="ECO:0000259" key="4">
    <source>
        <dbReference type="Pfam" id="PF04167"/>
    </source>
</evidence>
<dbReference type="GO" id="GO:0016787">
    <property type="term" value="F:hydrolase activity"/>
    <property type="evidence" value="ECO:0007669"/>
    <property type="project" value="UniProtKB-KW"/>
</dbReference>
<dbReference type="PANTHER" id="PTHR39159:SF1">
    <property type="entry name" value="UPF0374 PROTEIN YGAC"/>
    <property type="match status" value="1"/>
</dbReference>
<dbReference type="EMBL" id="DVKI01000072">
    <property type="protein sequence ID" value="HIT17185.1"/>
    <property type="molecule type" value="Genomic_DNA"/>
</dbReference>
<keyword evidence="1" id="KW-0479">Metal-binding</keyword>
<dbReference type="PANTHER" id="PTHR39159">
    <property type="match status" value="1"/>
</dbReference>
<dbReference type="InterPro" id="IPR035930">
    <property type="entry name" value="FomD-like_sf"/>
</dbReference>